<sequence length="73" mass="8637">MGIRKKLITIGAAEKHWVATIMLKGEADLWWDNIREIHDVTTMTWVEFEALFFTKYFLETDIEQKSTEFAELV</sequence>
<dbReference type="InParanoid" id="A0A200QC43"/>
<comment type="caution">
    <text evidence="2">The sequence shown here is derived from an EMBL/GenBank/DDBJ whole genome shotgun (WGS) entry which is preliminary data.</text>
</comment>
<dbReference type="OrthoDB" id="2272416at2759"/>
<dbReference type="AlphaFoldDB" id="A0A200QC43"/>
<dbReference type="EMBL" id="MVGT01002370">
    <property type="protein sequence ID" value="OVA08034.1"/>
    <property type="molecule type" value="Genomic_DNA"/>
</dbReference>
<name>A0A200QC43_MACCD</name>
<evidence type="ECO:0000313" key="3">
    <source>
        <dbReference type="Proteomes" id="UP000195402"/>
    </source>
</evidence>
<gene>
    <name evidence="2" type="ORF">BVC80_8625g12</name>
</gene>
<dbReference type="Pfam" id="PF03732">
    <property type="entry name" value="Retrotrans_gag"/>
    <property type="match status" value="1"/>
</dbReference>
<protein>
    <recommendedName>
        <fullName evidence="1">Retrotransposon gag domain-containing protein</fullName>
    </recommendedName>
</protein>
<keyword evidence="3" id="KW-1185">Reference proteome</keyword>
<feature type="domain" description="Retrotransposon gag" evidence="1">
    <location>
        <begin position="18"/>
        <end position="72"/>
    </location>
</feature>
<evidence type="ECO:0000313" key="2">
    <source>
        <dbReference type="EMBL" id="OVA08034.1"/>
    </source>
</evidence>
<dbReference type="Proteomes" id="UP000195402">
    <property type="component" value="Unassembled WGS sequence"/>
</dbReference>
<evidence type="ECO:0000259" key="1">
    <source>
        <dbReference type="Pfam" id="PF03732"/>
    </source>
</evidence>
<proteinExistence type="predicted"/>
<dbReference type="InterPro" id="IPR005162">
    <property type="entry name" value="Retrotrans_gag_dom"/>
</dbReference>
<reference evidence="2 3" key="1">
    <citation type="journal article" date="2017" name="Mol. Plant">
        <title>The Genome of Medicinal Plant Macleaya cordata Provides New Insights into Benzylisoquinoline Alkaloids Metabolism.</title>
        <authorList>
            <person name="Liu X."/>
            <person name="Liu Y."/>
            <person name="Huang P."/>
            <person name="Ma Y."/>
            <person name="Qing Z."/>
            <person name="Tang Q."/>
            <person name="Cao H."/>
            <person name="Cheng P."/>
            <person name="Zheng Y."/>
            <person name="Yuan Z."/>
            <person name="Zhou Y."/>
            <person name="Liu J."/>
            <person name="Tang Z."/>
            <person name="Zhuo Y."/>
            <person name="Zhang Y."/>
            <person name="Yu L."/>
            <person name="Huang J."/>
            <person name="Yang P."/>
            <person name="Peng Q."/>
            <person name="Zhang J."/>
            <person name="Jiang W."/>
            <person name="Zhang Z."/>
            <person name="Lin K."/>
            <person name="Ro D.K."/>
            <person name="Chen X."/>
            <person name="Xiong X."/>
            <person name="Shang Y."/>
            <person name="Huang S."/>
            <person name="Zeng J."/>
        </authorList>
    </citation>
    <scope>NUCLEOTIDE SEQUENCE [LARGE SCALE GENOMIC DNA]</scope>
    <source>
        <strain evidence="3">cv. BLH2017</strain>
        <tissue evidence="2">Root</tissue>
    </source>
</reference>
<organism evidence="2 3">
    <name type="scientific">Macleaya cordata</name>
    <name type="common">Five-seeded plume-poppy</name>
    <name type="synonym">Bocconia cordata</name>
    <dbReference type="NCBI Taxonomy" id="56857"/>
    <lineage>
        <taxon>Eukaryota</taxon>
        <taxon>Viridiplantae</taxon>
        <taxon>Streptophyta</taxon>
        <taxon>Embryophyta</taxon>
        <taxon>Tracheophyta</taxon>
        <taxon>Spermatophyta</taxon>
        <taxon>Magnoliopsida</taxon>
        <taxon>Ranunculales</taxon>
        <taxon>Papaveraceae</taxon>
        <taxon>Papaveroideae</taxon>
        <taxon>Macleaya</taxon>
    </lineage>
</organism>
<accession>A0A200QC43</accession>